<proteinExistence type="predicted"/>
<dbReference type="GO" id="GO:0004519">
    <property type="term" value="F:endonuclease activity"/>
    <property type="evidence" value="ECO:0007669"/>
    <property type="project" value="UniProtKB-KW"/>
</dbReference>
<dbReference type="Pfam" id="PF13391">
    <property type="entry name" value="HNH_2"/>
    <property type="match status" value="1"/>
</dbReference>
<accession>A0ABU2ETM6</accession>
<evidence type="ECO:0000313" key="2">
    <source>
        <dbReference type="EMBL" id="MDR9851148.1"/>
    </source>
</evidence>
<keyword evidence="2" id="KW-0378">Hydrolase</keyword>
<dbReference type="EMBL" id="JAVLSJ010000014">
    <property type="protein sequence ID" value="MDR9851148.1"/>
    <property type="molecule type" value="Genomic_DNA"/>
</dbReference>
<dbReference type="RefSeq" id="WP_310841373.1">
    <property type="nucleotide sequence ID" value="NZ_JAVLSJ010000014.1"/>
</dbReference>
<keyword evidence="3" id="KW-1185">Reference proteome</keyword>
<dbReference type="Proteomes" id="UP001246576">
    <property type="component" value="Unassembled WGS sequence"/>
</dbReference>
<dbReference type="InterPro" id="IPR003615">
    <property type="entry name" value="HNH_nuc"/>
</dbReference>
<protein>
    <submittedName>
        <fullName evidence="2">HNH endonuclease signature motif containing protein</fullName>
        <ecNumber evidence="2">3.1.-.-</ecNumber>
    </submittedName>
</protein>
<sequence length="243" mass="27606">MRPINVISSVLLEVLESLPARAIITKNKVDEARGNFRADGKIADRYFDGFWRGEPRRIAAGEAFCLHFEERNSCLWIGRYSGTQREANGTVSLIVDEVQAYKISDWGIASEAQNKLHAILKKPSAVTYSYQDPKVVAFARNTVPIVRMAWIRQRIEQAAFRERVFALHGKKCKVTGCHVPTLLEAAHLKGRDWRLGHNNGSDGIPLRVDIHRAYDAGLLTLNEQHQLVELHEDLMIEYSKYLP</sequence>
<evidence type="ECO:0000259" key="1">
    <source>
        <dbReference type="Pfam" id="PF13391"/>
    </source>
</evidence>
<gene>
    <name evidence="2" type="ORF">RI048_23185</name>
</gene>
<reference evidence="2" key="1">
    <citation type="submission" date="2023-09" db="EMBL/GenBank/DDBJ databases">
        <title>Description of first Herbaspirillum huttiense subsp. nephrolepsisexaltata and Herbaspirillum huttiense subsp. lycopersicon.</title>
        <authorList>
            <person name="Poudel M."/>
            <person name="Sharma A."/>
            <person name="Goss E."/>
            <person name="Tapia J.H."/>
            <person name="Harmon C.M."/>
            <person name="Jones J.B."/>
        </authorList>
    </citation>
    <scope>NUCLEOTIDE SEQUENCE</scope>
    <source>
        <strain evidence="2">SE1</strain>
    </source>
</reference>
<evidence type="ECO:0000313" key="3">
    <source>
        <dbReference type="Proteomes" id="UP001246576"/>
    </source>
</evidence>
<comment type="caution">
    <text evidence="2">The sequence shown here is derived from an EMBL/GenBank/DDBJ whole genome shotgun (WGS) entry which is preliminary data.</text>
</comment>
<keyword evidence="2" id="KW-0540">Nuclease</keyword>
<dbReference type="EC" id="3.1.-.-" evidence="2"/>
<name>A0ABU2ETM6_9BURK</name>
<organism evidence="2 3">
    <name type="scientific">Herbaspirillum huttiense subsp. lycopersici</name>
    <dbReference type="NCBI Taxonomy" id="3074428"/>
    <lineage>
        <taxon>Bacteria</taxon>
        <taxon>Pseudomonadati</taxon>
        <taxon>Pseudomonadota</taxon>
        <taxon>Betaproteobacteria</taxon>
        <taxon>Burkholderiales</taxon>
        <taxon>Oxalobacteraceae</taxon>
        <taxon>Herbaspirillum</taxon>
    </lineage>
</organism>
<dbReference type="GO" id="GO:0016787">
    <property type="term" value="F:hydrolase activity"/>
    <property type="evidence" value="ECO:0007669"/>
    <property type="project" value="UniProtKB-KW"/>
</dbReference>
<keyword evidence="2" id="KW-0255">Endonuclease</keyword>
<feature type="domain" description="HNH nuclease" evidence="1">
    <location>
        <begin position="172"/>
        <end position="222"/>
    </location>
</feature>